<reference evidence="10" key="2">
    <citation type="submission" date="2015-01" db="EMBL/GenBank/DDBJ databases">
        <title>Evolutionary Origins and Diversification of the Mycorrhizal Mutualists.</title>
        <authorList>
            <consortium name="DOE Joint Genome Institute"/>
            <consortium name="Mycorrhizal Genomics Consortium"/>
            <person name="Kohler A."/>
            <person name="Kuo A."/>
            <person name="Nagy L.G."/>
            <person name="Floudas D."/>
            <person name="Copeland A."/>
            <person name="Barry K.W."/>
            <person name="Cichocki N."/>
            <person name="Veneault-Fourrey C."/>
            <person name="LaButti K."/>
            <person name="Lindquist E.A."/>
            <person name="Lipzen A."/>
            <person name="Lundell T."/>
            <person name="Morin E."/>
            <person name="Murat C."/>
            <person name="Riley R."/>
            <person name="Ohm R."/>
            <person name="Sun H."/>
            <person name="Tunlid A."/>
            <person name="Henrissat B."/>
            <person name="Grigoriev I.V."/>
            <person name="Hibbett D.S."/>
            <person name="Martin F."/>
        </authorList>
    </citation>
    <scope>NUCLEOTIDE SEQUENCE [LARGE SCALE GENOMIC DNA]</scope>
    <source>
        <strain evidence="10">MUT 4182</strain>
    </source>
</reference>
<evidence type="ECO:0000256" key="3">
    <source>
        <dbReference type="ARBA" id="ARBA00023015"/>
    </source>
</evidence>
<evidence type="ECO:0000256" key="5">
    <source>
        <dbReference type="ARBA" id="ARBA00023242"/>
    </source>
</evidence>
<feature type="compositionally biased region" description="Polar residues" evidence="7">
    <location>
        <begin position="171"/>
        <end position="183"/>
    </location>
</feature>
<keyword evidence="10" id="KW-1185">Reference proteome</keyword>
<dbReference type="OrthoDB" id="5600212at2759"/>
<name>A0A0C3KHE2_9AGAM</name>
<feature type="region of interest" description="Disordered" evidence="7">
    <location>
        <begin position="114"/>
        <end position="159"/>
    </location>
</feature>
<keyword evidence="6" id="KW-0175">Coiled coil</keyword>
<keyword evidence="2" id="KW-0479">Metal-binding</keyword>
<dbReference type="GO" id="GO:0000981">
    <property type="term" value="F:DNA-binding transcription factor activity, RNA polymerase II-specific"/>
    <property type="evidence" value="ECO:0007669"/>
    <property type="project" value="InterPro"/>
</dbReference>
<dbReference type="Proteomes" id="UP000054248">
    <property type="component" value="Unassembled WGS sequence"/>
</dbReference>
<dbReference type="InterPro" id="IPR036864">
    <property type="entry name" value="Zn2-C6_fun-type_DNA-bd_sf"/>
</dbReference>
<feature type="domain" description="Zn(2)-C6 fungal-type" evidence="8">
    <location>
        <begin position="23"/>
        <end position="46"/>
    </location>
</feature>
<keyword evidence="5" id="KW-0539">Nucleus</keyword>
<feature type="region of interest" description="Disordered" evidence="7">
    <location>
        <begin position="559"/>
        <end position="578"/>
    </location>
</feature>
<dbReference type="SUPFAM" id="SSF57701">
    <property type="entry name" value="Zn2/Cys6 DNA-binding domain"/>
    <property type="match status" value="1"/>
</dbReference>
<feature type="compositionally biased region" description="Polar residues" evidence="7">
    <location>
        <begin position="239"/>
        <end position="256"/>
    </location>
</feature>
<dbReference type="SMART" id="SM00066">
    <property type="entry name" value="GAL4"/>
    <property type="match status" value="1"/>
</dbReference>
<dbReference type="GO" id="GO:0008270">
    <property type="term" value="F:zinc ion binding"/>
    <property type="evidence" value="ECO:0007669"/>
    <property type="project" value="InterPro"/>
</dbReference>
<dbReference type="GO" id="GO:0006351">
    <property type="term" value="P:DNA-templated transcription"/>
    <property type="evidence" value="ECO:0007669"/>
    <property type="project" value="InterPro"/>
</dbReference>
<dbReference type="AlphaFoldDB" id="A0A0C3KHE2"/>
<dbReference type="InterPro" id="IPR007219">
    <property type="entry name" value="XnlR_reg_dom"/>
</dbReference>
<dbReference type="PROSITE" id="PS50048">
    <property type="entry name" value="ZN2_CY6_FUNGAL_2"/>
    <property type="match status" value="1"/>
</dbReference>
<gene>
    <name evidence="9" type="ORF">M407DRAFT_29482</name>
</gene>
<protein>
    <recommendedName>
        <fullName evidence="8">Zn(2)-C6 fungal-type domain-containing protein</fullName>
    </recommendedName>
</protein>
<organism evidence="9 10">
    <name type="scientific">Tulasnella calospora MUT 4182</name>
    <dbReference type="NCBI Taxonomy" id="1051891"/>
    <lineage>
        <taxon>Eukaryota</taxon>
        <taxon>Fungi</taxon>
        <taxon>Dikarya</taxon>
        <taxon>Basidiomycota</taxon>
        <taxon>Agaricomycotina</taxon>
        <taxon>Agaricomycetes</taxon>
        <taxon>Cantharellales</taxon>
        <taxon>Tulasnellaceae</taxon>
        <taxon>Tulasnella</taxon>
    </lineage>
</organism>
<dbReference type="HOGENOM" id="CLU_009416_1_1_1"/>
<dbReference type="CDD" id="cd12148">
    <property type="entry name" value="fungal_TF_MHR"/>
    <property type="match status" value="1"/>
</dbReference>
<dbReference type="EMBL" id="KN823157">
    <property type="protein sequence ID" value="KIO20878.1"/>
    <property type="molecule type" value="Genomic_DNA"/>
</dbReference>
<evidence type="ECO:0000256" key="6">
    <source>
        <dbReference type="SAM" id="Coils"/>
    </source>
</evidence>
<evidence type="ECO:0000313" key="10">
    <source>
        <dbReference type="Proteomes" id="UP000054248"/>
    </source>
</evidence>
<evidence type="ECO:0000256" key="4">
    <source>
        <dbReference type="ARBA" id="ARBA00023163"/>
    </source>
</evidence>
<evidence type="ECO:0000313" key="9">
    <source>
        <dbReference type="EMBL" id="KIO20878.1"/>
    </source>
</evidence>
<reference evidence="9 10" key="1">
    <citation type="submission" date="2014-04" db="EMBL/GenBank/DDBJ databases">
        <authorList>
            <consortium name="DOE Joint Genome Institute"/>
            <person name="Kuo A."/>
            <person name="Girlanda M."/>
            <person name="Perotto S."/>
            <person name="Kohler A."/>
            <person name="Nagy L.G."/>
            <person name="Floudas D."/>
            <person name="Copeland A."/>
            <person name="Barry K.W."/>
            <person name="Cichocki N."/>
            <person name="Veneault-Fourrey C."/>
            <person name="LaButti K."/>
            <person name="Lindquist E.A."/>
            <person name="Lipzen A."/>
            <person name="Lundell T."/>
            <person name="Morin E."/>
            <person name="Murat C."/>
            <person name="Sun H."/>
            <person name="Tunlid A."/>
            <person name="Henrissat B."/>
            <person name="Grigoriev I.V."/>
            <person name="Hibbett D.S."/>
            <person name="Martin F."/>
            <person name="Nordberg H.P."/>
            <person name="Cantor M.N."/>
            <person name="Hua S.X."/>
        </authorList>
    </citation>
    <scope>NUCLEOTIDE SEQUENCE [LARGE SCALE GENOMIC DNA]</scope>
    <source>
        <strain evidence="9 10">MUT 4182</strain>
    </source>
</reference>
<dbReference type="GO" id="GO:0003677">
    <property type="term" value="F:DNA binding"/>
    <property type="evidence" value="ECO:0007669"/>
    <property type="project" value="InterPro"/>
</dbReference>
<dbReference type="Gene3D" id="4.10.240.10">
    <property type="entry name" value="Zn(2)-C6 fungal-type DNA-binding domain"/>
    <property type="match status" value="1"/>
</dbReference>
<feature type="compositionally biased region" description="Low complexity" evidence="7">
    <location>
        <begin position="217"/>
        <end position="237"/>
    </location>
</feature>
<feature type="compositionally biased region" description="Low complexity" evidence="7">
    <location>
        <begin position="148"/>
        <end position="158"/>
    </location>
</feature>
<dbReference type="Pfam" id="PF00172">
    <property type="entry name" value="Zn_clus"/>
    <property type="match status" value="1"/>
</dbReference>
<dbReference type="Pfam" id="PF04082">
    <property type="entry name" value="Fungal_trans"/>
    <property type="match status" value="1"/>
</dbReference>
<feature type="coiled-coil region" evidence="6">
    <location>
        <begin position="86"/>
        <end position="113"/>
    </location>
</feature>
<feature type="compositionally biased region" description="Low complexity" evidence="7">
    <location>
        <begin position="125"/>
        <end position="140"/>
    </location>
</feature>
<feature type="region of interest" description="Disordered" evidence="7">
    <location>
        <begin position="171"/>
        <end position="256"/>
    </location>
</feature>
<evidence type="ECO:0000259" key="8">
    <source>
        <dbReference type="PROSITE" id="PS50048"/>
    </source>
</evidence>
<dbReference type="PANTHER" id="PTHR47338:SF29">
    <property type="entry name" value="ZN(2)-C6 FUNGAL-TYPE DOMAIN-CONTAINING PROTEIN"/>
    <property type="match status" value="1"/>
</dbReference>
<evidence type="ECO:0000256" key="1">
    <source>
        <dbReference type="ARBA" id="ARBA00004123"/>
    </source>
</evidence>
<evidence type="ECO:0000256" key="7">
    <source>
        <dbReference type="SAM" id="MobiDB-lite"/>
    </source>
</evidence>
<sequence length="671" mass="73256">MPKAAASSGASRESAAALRRNQACRQCRKRKLKCDAQKPHCSTCVKQWNAQIAVPPPVGFSHPPQPLCMYDHMEGLGLTPLNADQVDDPKQRISLLESQIAELQQKLVSAQIESGINPPEPSQPPSQQHSRSHSYSDSAPAPAGAHISPPSNSSSPSNAFQWLAVPNANTHSVNPSTLPNTHPSFHPPHLLQDAVDRTPTAHDSQQHFQYQWPPPASNSRPSSAASGGQATSSSAFANQDATTNPTSMSRSANSSRIFPGNVDMDIDGELAAAGAGVYDSAGYSTEGFEVVHGGWNPDLPEPRLLNHLVTLYFSRDTCASRILHRPTFMLAMSLPGTHPDFPHPALLHAICASASRWTTATKSTRLTAKGERDRFAEFHAAKTRTYIDQTIATGQNIFSVLLASIVLSWWFYSEGRWVEVWSHAGFLTRVSIPLGLNFPGTHRSHNASPYLAPPRNPTDLEQRRRAWWMCIMFDRIVSVGGWPHSIDERDIGTELPLRRVDFEAETGVPSNPQDLTAEGLFTRHNPLYTDPYILFLKACLLFGRVTDYNTRMVNLRNASRSEPTFTSSSASLQHPPPSTISATDFKGDPRMAAGFRGLDKLVSESFLASFPVGMRSCLGVVQRSGTGVEDVDGTALDTDLYLAHIVPHAATITLHNPYIDFISTSSACIPL</sequence>
<keyword evidence="3" id="KW-0805">Transcription regulation</keyword>
<comment type="subcellular location">
    <subcellularLocation>
        <location evidence="1">Nucleus</location>
    </subcellularLocation>
</comment>
<dbReference type="STRING" id="1051891.A0A0C3KHE2"/>
<evidence type="ECO:0000256" key="2">
    <source>
        <dbReference type="ARBA" id="ARBA00022723"/>
    </source>
</evidence>
<dbReference type="SMART" id="SM00906">
    <property type="entry name" value="Fungal_trans"/>
    <property type="match status" value="1"/>
</dbReference>
<dbReference type="GO" id="GO:0005634">
    <property type="term" value="C:nucleus"/>
    <property type="evidence" value="ECO:0007669"/>
    <property type="project" value="UniProtKB-SubCell"/>
</dbReference>
<dbReference type="CDD" id="cd00067">
    <property type="entry name" value="GAL4"/>
    <property type="match status" value="1"/>
</dbReference>
<feature type="compositionally biased region" description="Polar residues" evidence="7">
    <location>
        <begin position="559"/>
        <end position="572"/>
    </location>
</feature>
<accession>A0A0C3KHE2</accession>
<proteinExistence type="predicted"/>
<dbReference type="InterPro" id="IPR001138">
    <property type="entry name" value="Zn2Cys6_DnaBD"/>
</dbReference>
<keyword evidence="4" id="KW-0804">Transcription</keyword>
<dbReference type="PANTHER" id="PTHR47338">
    <property type="entry name" value="ZN(II)2CYS6 TRANSCRIPTION FACTOR (EUROFUNG)-RELATED"/>
    <property type="match status" value="1"/>
</dbReference>
<dbReference type="InterPro" id="IPR050815">
    <property type="entry name" value="TF_fung"/>
</dbReference>